<dbReference type="OrthoDB" id="414243at2759"/>
<evidence type="ECO:0000256" key="1">
    <source>
        <dbReference type="SAM" id="MobiDB-lite"/>
    </source>
</evidence>
<dbReference type="GO" id="GO:0004364">
    <property type="term" value="F:glutathione transferase activity"/>
    <property type="evidence" value="ECO:0007669"/>
    <property type="project" value="TreeGrafter"/>
</dbReference>
<reference evidence="3 4" key="1">
    <citation type="journal article" date="2018" name="Sci. Rep.">
        <title>Raphidocelis subcapitata (=Pseudokirchneriella subcapitata) provides an insight into genome evolution and environmental adaptations in the Sphaeropleales.</title>
        <authorList>
            <person name="Suzuki S."/>
            <person name="Yamaguchi H."/>
            <person name="Nakajima N."/>
            <person name="Kawachi M."/>
        </authorList>
    </citation>
    <scope>NUCLEOTIDE SEQUENCE [LARGE SCALE GENOMIC DNA]</scope>
    <source>
        <strain evidence="3 4">NIES-35</strain>
    </source>
</reference>
<dbReference type="EMBL" id="BDRX01000036">
    <property type="protein sequence ID" value="GBF93001.1"/>
    <property type="molecule type" value="Genomic_DNA"/>
</dbReference>
<evidence type="ECO:0000259" key="2">
    <source>
        <dbReference type="PROSITE" id="PS50405"/>
    </source>
</evidence>
<comment type="caution">
    <text evidence="3">The sequence shown here is derived from an EMBL/GenBank/DDBJ whole genome shotgun (WGS) entry which is preliminary data.</text>
</comment>
<keyword evidence="4" id="KW-1185">Reference proteome</keyword>
<dbReference type="InterPro" id="IPR036249">
    <property type="entry name" value="Thioredoxin-like_sf"/>
</dbReference>
<proteinExistence type="predicted"/>
<dbReference type="InterPro" id="IPR036282">
    <property type="entry name" value="Glutathione-S-Trfase_C_sf"/>
</dbReference>
<name>A0A2V0NZD6_9CHLO</name>
<dbReference type="SUPFAM" id="SSF47616">
    <property type="entry name" value="GST C-terminal domain-like"/>
    <property type="match status" value="1"/>
</dbReference>
<dbReference type="Pfam" id="PF14497">
    <property type="entry name" value="GST_C_3"/>
    <property type="match status" value="1"/>
</dbReference>
<sequence>MRAFVSPCCTSSAARRRPAAAAPQRPAVPAPARARGARSAMAADGGEPWRLYYWPGVKGRGEYVRLCFADAGAPLDDVAYTAAAERPAAAAGRDWASYRGSAGFKAVVDFCFTRPPPGAPLAHAPVRAPPVLARGGGGGPGGGGAGFALCNTPAICSYLNGVFGWAEALTPEQRARVDQILSVILSDAVGEGRLAFHPVKFYGSHAEQVEESKPYIAEYGTQRLPKYVQFLEDCLRWNEGGEGGGAAEGEGPGMEEGGSAAGAAAEGEGAAAEGEGRGGFLVGPDRTSADIVAWHYLCALEHHYREWYAPAMETAPRLAAFKRRIGARPRIAAYLASDACPPWDRDSLM</sequence>
<feature type="compositionally biased region" description="Low complexity" evidence="1">
    <location>
        <begin position="19"/>
        <end position="40"/>
    </location>
</feature>
<dbReference type="InterPro" id="IPR010987">
    <property type="entry name" value="Glutathione-S-Trfase_C-like"/>
</dbReference>
<accession>A0A2V0NZD6</accession>
<dbReference type="STRING" id="307507.A0A2V0NZD6"/>
<dbReference type="AlphaFoldDB" id="A0A2V0NZD6"/>
<evidence type="ECO:0000313" key="4">
    <source>
        <dbReference type="Proteomes" id="UP000247498"/>
    </source>
</evidence>
<feature type="region of interest" description="Disordered" evidence="1">
    <location>
        <begin position="241"/>
        <end position="278"/>
    </location>
</feature>
<dbReference type="SUPFAM" id="SSF52833">
    <property type="entry name" value="Thioredoxin-like"/>
    <property type="match status" value="1"/>
</dbReference>
<gene>
    <name evidence="3" type="ORF">Rsub_05837</name>
</gene>
<feature type="region of interest" description="Disordered" evidence="1">
    <location>
        <begin position="15"/>
        <end position="40"/>
    </location>
</feature>
<dbReference type="GO" id="GO:0006749">
    <property type="term" value="P:glutathione metabolic process"/>
    <property type="evidence" value="ECO:0007669"/>
    <property type="project" value="TreeGrafter"/>
</dbReference>
<dbReference type="InterPro" id="IPR050213">
    <property type="entry name" value="GST_superfamily"/>
</dbReference>
<dbReference type="Proteomes" id="UP000247498">
    <property type="component" value="Unassembled WGS sequence"/>
</dbReference>
<dbReference type="InParanoid" id="A0A2V0NZD6"/>
<dbReference type="Gene3D" id="3.40.30.10">
    <property type="entry name" value="Glutaredoxin"/>
    <property type="match status" value="1"/>
</dbReference>
<dbReference type="PROSITE" id="PS50405">
    <property type="entry name" value="GST_CTER"/>
    <property type="match status" value="1"/>
</dbReference>
<dbReference type="Gene3D" id="1.20.1050.10">
    <property type="match status" value="1"/>
</dbReference>
<feature type="domain" description="GST C-terminal" evidence="2">
    <location>
        <begin position="170"/>
        <end position="343"/>
    </location>
</feature>
<feature type="compositionally biased region" description="Low complexity" evidence="1">
    <location>
        <begin position="261"/>
        <end position="273"/>
    </location>
</feature>
<dbReference type="InterPro" id="IPR004046">
    <property type="entry name" value="GST_C"/>
</dbReference>
<organism evidence="3 4">
    <name type="scientific">Raphidocelis subcapitata</name>
    <dbReference type="NCBI Taxonomy" id="307507"/>
    <lineage>
        <taxon>Eukaryota</taxon>
        <taxon>Viridiplantae</taxon>
        <taxon>Chlorophyta</taxon>
        <taxon>core chlorophytes</taxon>
        <taxon>Chlorophyceae</taxon>
        <taxon>CS clade</taxon>
        <taxon>Sphaeropleales</taxon>
        <taxon>Selenastraceae</taxon>
        <taxon>Raphidocelis</taxon>
    </lineage>
</organism>
<protein>
    <recommendedName>
        <fullName evidence="2">GST C-terminal domain-containing protein</fullName>
    </recommendedName>
</protein>
<evidence type="ECO:0000313" key="3">
    <source>
        <dbReference type="EMBL" id="GBF93001.1"/>
    </source>
</evidence>
<dbReference type="PANTHER" id="PTHR11571:SF263">
    <property type="entry name" value="GLUTATHIONE S-TRANSFERASE"/>
    <property type="match status" value="1"/>
</dbReference>
<feature type="compositionally biased region" description="Gly residues" evidence="1">
    <location>
        <begin position="241"/>
        <end position="260"/>
    </location>
</feature>
<dbReference type="PANTHER" id="PTHR11571">
    <property type="entry name" value="GLUTATHIONE S-TRANSFERASE"/>
    <property type="match status" value="1"/>
</dbReference>